<feature type="region of interest" description="Disordered" evidence="1">
    <location>
        <begin position="16"/>
        <end position="46"/>
    </location>
</feature>
<keyword evidence="3" id="KW-1185">Reference proteome</keyword>
<reference evidence="2 3" key="1">
    <citation type="submission" date="2019-10" db="EMBL/GenBank/DDBJ databases">
        <title>Genomic and transcriptomic insights into the perfect genentic adaptation of a filamentous nitrogen-fixing cyanobacterium to rice fields.</title>
        <authorList>
            <person name="Chen Z."/>
        </authorList>
    </citation>
    <scope>NUCLEOTIDE SEQUENCE [LARGE SCALE GENOMIC DNA]</scope>
    <source>
        <strain evidence="2">CCNUC1</strain>
    </source>
</reference>
<sequence>MTDCQTVWLGFVGQRRSPRRETLRDGALHPPEAISQKGDATRSHIR</sequence>
<protein>
    <submittedName>
        <fullName evidence="2">Uncharacterized protein</fullName>
    </submittedName>
</protein>
<dbReference type="RefSeq" id="WP_194199043.1">
    <property type="nucleotide sequence ID" value="NZ_CP045228.1"/>
</dbReference>
<accession>A0A5P8WJ43</accession>
<gene>
    <name evidence="2" type="ORF">GXM_09956</name>
</gene>
<dbReference type="EMBL" id="CP045228">
    <property type="protein sequence ID" value="QFS52462.1"/>
    <property type="molecule type" value="Genomic_DNA"/>
</dbReference>
<dbReference type="KEGG" id="nsh:GXM_09956"/>
<proteinExistence type="predicted"/>
<dbReference type="Proteomes" id="UP000326678">
    <property type="component" value="Chromosome pGXM01"/>
</dbReference>
<name>A0A5P8WJ43_9NOSO</name>
<evidence type="ECO:0000313" key="2">
    <source>
        <dbReference type="EMBL" id="QFS52462.1"/>
    </source>
</evidence>
<organism evidence="2 3">
    <name type="scientific">Nostoc sphaeroides CCNUC1</name>
    <dbReference type="NCBI Taxonomy" id="2653204"/>
    <lineage>
        <taxon>Bacteria</taxon>
        <taxon>Bacillati</taxon>
        <taxon>Cyanobacteriota</taxon>
        <taxon>Cyanophyceae</taxon>
        <taxon>Nostocales</taxon>
        <taxon>Nostocaceae</taxon>
        <taxon>Nostoc</taxon>
    </lineage>
</organism>
<dbReference type="AlphaFoldDB" id="A0A5P8WJ43"/>
<evidence type="ECO:0000313" key="3">
    <source>
        <dbReference type="Proteomes" id="UP000326678"/>
    </source>
</evidence>
<evidence type="ECO:0000256" key="1">
    <source>
        <dbReference type="SAM" id="MobiDB-lite"/>
    </source>
</evidence>